<dbReference type="Pfam" id="PF08216">
    <property type="entry name" value="CTNNBL"/>
    <property type="match status" value="1"/>
</dbReference>
<name>A0A6G1SB11_9ACAR</name>
<dbReference type="FunFam" id="1.25.10.10:FF:001136">
    <property type="entry name" value="Beta-catenin-like protein 1"/>
    <property type="match status" value="1"/>
</dbReference>
<keyword evidence="3" id="KW-0677">Repeat</keyword>
<protein>
    <recommendedName>
        <fullName evidence="8">Beta-catenin-like protein 1</fullName>
    </recommendedName>
    <alternativeName>
        <fullName evidence="9">Nuclear-associated protein</fullName>
    </alternativeName>
</protein>
<evidence type="ECO:0000256" key="6">
    <source>
        <dbReference type="ARBA" id="ARBA00058456"/>
    </source>
</evidence>
<evidence type="ECO:0000256" key="5">
    <source>
        <dbReference type="ARBA" id="ARBA00023242"/>
    </source>
</evidence>
<dbReference type="SMART" id="SM01156">
    <property type="entry name" value="DUF1716"/>
    <property type="match status" value="1"/>
</dbReference>
<evidence type="ECO:0000256" key="7">
    <source>
        <dbReference type="ARBA" id="ARBA00061776"/>
    </source>
</evidence>
<feature type="domain" description="Beta-catenin-like protein 1 N-terminal" evidence="10">
    <location>
        <begin position="1"/>
        <end position="95"/>
    </location>
</feature>
<keyword evidence="2" id="KW-0597">Phosphoprotein</keyword>
<sequence length="505" mass="58130">MDVNEIENFTEATLRKSLANFERRHSDNQKARIKYADEPRKIAPSETELFASLDEIQGVAVQPELYPVLMERKSTLSTLLSLLTHENSDVSAKVVKIISDFVEYDSEDTVGGEQVVGRLVKVLLDLNLIDLLLSNVERLHIGVCGEEECIRDTLEIFENILEQDPVAISRSSRKMIEWMVNELKVGHNYNRAKFEISDLLTILVSSTDENKVYLCEANGIDILLQLVSKYRKVSPVGGEQEFLAQIFNCLSVAVLDCEQAKVSFLEEEGVDLVELILREKDDAVKRSNIKMSILQLFSYVVSTDKNEDPIVTKCCERFVEVLGLRVIFPIFNNPKFILNRRLLKSEYRSFLAAAEEHTSSIIMAMLKYTQNEEYIQRILIKFADSNFEKFERALSLHDKYFEIVQTLDRDDTDQRISLAFNNLKSIDYIILLVVYLSQHFETYDPIGGETFSNYLRKTFKSKSYMRHQITTEVSKHIKEVENSPEEQKSLSFLLGKFQETFDAIN</sequence>
<comment type="subcellular location">
    <subcellularLocation>
        <location evidence="1">Nucleus</location>
    </subcellularLocation>
</comment>
<dbReference type="AlphaFoldDB" id="A0A6G1SB11"/>
<comment type="function">
    <text evidence="6">Component of the PRP19-CDC5L complex that forms an integral part of the spliceosome and is required for activating pre-mRNA splicing. Participates in AID/AICDA-mediated somatic hypermutation (SHM) and class-switch recombination (CSR), 2 processes resulting in the production of high-affinity, mutated isotype-switched antibodies.</text>
</comment>
<dbReference type="InterPro" id="IPR013180">
    <property type="entry name" value="CTNNBL1_N"/>
</dbReference>
<dbReference type="InterPro" id="IPR011989">
    <property type="entry name" value="ARM-like"/>
</dbReference>
<evidence type="ECO:0000256" key="4">
    <source>
        <dbReference type="ARBA" id="ARBA00023054"/>
    </source>
</evidence>
<evidence type="ECO:0000256" key="2">
    <source>
        <dbReference type="ARBA" id="ARBA00022553"/>
    </source>
</evidence>
<gene>
    <name evidence="11" type="primary">Ctnnbl1</name>
    <name evidence="11" type="ORF">g.7608</name>
</gene>
<keyword evidence="5" id="KW-0539">Nucleus</keyword>
<evidence type="ECO:0000256" key="9">
    <source>
        <dbReference type="ARBA" id="ARBA00083862"/>
    </source>
</evidence>
<dbReference type="EMBL" id="GGYP01002817">
    <property type="protein sequence ID" value="MDE47588.1"/>
    <property type="molecule type" value="Transcribed_RNA"/>
</dbReference>
<dbReference type="InterPro" id="IPR039678">
    <property type="entry name" value="CTNNBL1"/>
</dbReference>
<evidence type="ECO:0000313" key="11">
    <source>
        <dbReference type="EMBL" id="MDE47588.1"/>
    </source>
</evidence>
<organism evidence="11">
    <name type="scientific">Aceria tosichella</name>
    <name type="common">wheat curl mite</name>
    <dbReference type="NCBI Taxonomy" id="561515"/>
    <lineage>
        <taxon>Eukaryota</taxon>
        <taxon>Metazoa</taxon>
        <taxon>Ecdysozoa</taxon>
        <taxon>Arthropoda</taxon>
        <taxon>Chelicerata</taxon>
        <taxon>Arachnida</taxon>
        <taxon>Acari</taxon>
        <taxon>Acariformes</taxon>
        <taxon>Trombidiformes</taxon>
        <taxon>Prostigmata</taxon>
        <taxon>Eupodina</taxon>
        <taxon>Eriophyoidea</taxon>
        <taxon>Eriophyidae</taxon>
        <taxon>Eriophyinae</taxon>
        <taxon>Aceriini</taxon>
        <taxon>Aceria</taxon>
    </lineage>
</organism>
<evidence type="ECO:0000259" key="10">
    <source>
        <dbReference type="SMART" id="SM01156"/>
    </source>
</evidence>
<evidence type="ECO:0000256" key="1">
    <source>
        <dbReference type="ARBA" id="ARBA00004123"/>
    </source>
</evidence>
<dbReference type="SUPFAM" id="SSF48371">
    <property type="entry name" value="ARM repeat"/>
    <property type="match status" value="1"/>
</dbReference>
<dbReference type="GO" id="GO:0005681">
    <property type="term" value="C:spliceosomal complex"/>
    <property type="evidence" value="ECO:0007669"/>
    <property type="project" value="TreeGrafter"/>
</dbReference>
<evidence type="ECO:0000256" key="8">
    <source>
        <dbReference type="ARBA" id="ARBA00070106"/>
    </source>
</evidence>
<evidence type="ECO:0000256" key="3">
    <source>
        <dbReference type="ARBA" id="ARBA00022737"/>
    </source>
</evidence>
<dbReference type="GO" id="GO:0010467">
    <property type="term" value="P:gene expression"/>
    <property type="evidence" value="ECO:0007669"/>
    <property type="project" value="UniProtKB-ARBA"/>
</dbReference>
<dbReference type="PANTHER" id="PTHR14978">
    <property type="entry name" value="BETA-CATENIN-LIKE PROTEIN 1 NUCLEAR ASSOCIATED PROTEIN"/>
    <property type="match status" value="1"/>
</dbReference>
<reference evidence="11" key="1">
    <citation type="submission" date="2018-10" db="EMBL/GenBank/DDBJ databases">
        <title>Transcriptome assembly of Aceria tosichella (Wheat curl mite) Type 2.</title>
        <authorList>
            <person name="Scully E.D."/>
            <person name="Geib S.M."/>
            <person name="Palmer N.A."/>
            <person name="Gupta A.K."/>
            <person name="Sarath G."/>
            <person name="Tatineni S."/>
        </authorList>
    </citation>
    <scope>NUCLEOTIDE SEQUENCE</scope>
    <source>
        <strain evidence="11">LincolnNE</strain>
    </source>
</reference>
<accession>A0A6G1SB11</accession>
<comment type="subunit">
    <text evidence="7">Component of the PRP19-CDC5L splicing complex composed of a core complex comprising a homotetramer of PRPF19, CDC5L, PLRG1 and BCAS2, and at least three less stably associated proteins CTNNBL1, CWC15 and HSPA8. Interacts directly with CWC15 and CDC5L in the complex. Interacts with AICDA; the interaction is important for the antibody diversification activity of AICDA. Interacts with PRPF31 (via its NLS). Interacts (via its N-terminal NLS) with KPNA1 and KPNA2.</text>
</comment>
<dbReference type="InterPro" id="IPR016024">
    <property type="entry name" value="ARM-type_fold"/>
</dbReference>
<proteinExistence type="predicted"/>
<dbReference type="PANTHER" id="PTHR14978:SF0">
    <property type="entry name" value="BETA-CATENIN-LIKE PROTEIN 1"/>
    <property type="match status" value="1"/>
</dbReference>
<dbReference type="Gene3D" id="1.25.10.10">
    <property type="entry name" value="Leucine-rich Repeat Variant"/>
    <property type="match status" value="1"/>
</dbReference>
<keyword evidence="4" id="KW-0175">Coiled coil</keyword>